<dbReference type="AlphaFoldDB" id="A0A3M7SR33"/>
<dbReference type="Proteomes" id="UP000276133">
    <property type="component" value="Unassembled WGS sequence"/>
</dbReference>
<evidence type="ECO:0000313" key="2">
    <source>
        <dbReference type="Proteomes" id="UP000276133"/>
    </source>
</evidence>
<organism evidence="1 2">
    <name type="scientific">Brachionus plicatilis</name>
    <name type="common">Marine rotifer</name>
    <name type="synonym">Brachionus muelleri</name>
    <dbReference type="NCBI Taxonomy" id="10195"/>
    <lineage>
        <taxon>Eukaryota</taxon>
        <taxon>Metazoa</taxon>
        <taxon>Spiralia</taxon>
        <taxon>Gnathifera</taxon>
        <taxon>Rotifera</taxon>
        <taxon>Eurotatoria</taxon>
        <taxon>Monogononta</taxon>
        <taxon>Pseudotrocha</taxon>
        <taxon>Ploima</taxon>
        <taxon>Brachionidae</taxon>
        <taxon>Brachionus</taxon>
    </lineage>
</organism>
<proteinExistence type="predicted"/>
<evidence type="ECO:0000313" key="1">
    <source>
        <dbReference type="EMBL" id="RNA38067.1"/>
    </source>
</evidence>
<comment type="caution">
    <text evidence="1">The sequence shown here is derived from an EMBL/GenBank/DDBJ whole genome shotgun (WGS) entry which is preliminary data.</text>
</comment>
<sequence>MIFKYLTWDFFLPLFISKLDQSKIDSRIICEQIGDVFLCANLCESRTIRRLIIQPTVKTMMLK</sequence>
<accession>A0A3M7SR33</accession>
<dbReference type="EMBL" id="REGN01000928">
    <property type="protein sequence ID" value="RNA38067.1"/>
    <property type="molecule type" value="Genomic_DNA"/>
</dbReference>
<protein>
    <submittedName>
        <fullName evidence="1">Uncharacterized protein</fullName>
    </submittedName>
</protein>
<name>A0A3M7SR33_BRAPC</name>
<gene>
    <name evidence="1" type="ORF">BpHYR1_051025</name>
</gene>
<keyword evidence="2" id="KW-1185">Reference proteome</keyword>
<reference evidence="1 2" key="1">
    <citation type="journal article" date="2018" name="Sci. Rep.">
        <title>Genomic signatures of local adaptation to the degree of environmental predictability in rotifers.</title>
        <authorList>
            <person name="Franch-Gras L."/>
            <person name="Hahn C."/>
            <person name="Garcia-Roger E.M."/>
            <person name="Carmona M.J."/>
            <person name="Serra M."/>
            <person name="Gomez A."/>
        </authorList>
    </citation>
    <scope>NUCLEOTIDE SEQUENCE [LARGE SCALE GENOMIC DNA]</scope>
    <source>
        <strain evidence="1">HYR1</strain>
    </source>
</reference>